<name>A0A6J7UHR8_9ZZZZ</name>
<protein>
    <submittedName>
        <fullName evidence="1">Unannotated protein</fullName>
    </submittedName>
</protein>
<evidence type="ECO:0000313" key="1">
    <source>
        <dbReference type="EMBL" id="CAB5065380.1"/>
    </source>
</evidence>
<dbReference type="EMBL" id="CAFBQP010000060">
    <property type="protein sequence ID" value="CAB5065380.1"/>
    <property type="molecule type" value="Genomic_DNA"/>
</dbReference>
<proteinExistence type="predicted"/>
<sequence>MRCNFGQLALQTGRLPLEVGDNTAVHQLSAVALHRPTPFVQHSSETTCPLAELFDVNQPIADVRIATGR</sequence>
<gene>
    <name evidence="1" type="ORF">UFOPK4306_01579</name>
</gene>
<reference evidence="1" key="1">
    <citation type="submission" date="2020-05" db="EMBL/GenBank/DDBJ databases">
        <authorList>
            <person name="Chiriac C."/>
            <person name="Salcher M."/>
            <person name="Ghai R."/>
            <person name="Kavagutti S V."/>
        </authorList>
    </citation>
    <scope>NUCLEOTIDE SEQUENCE</scope>
</reference>
<accession>A0A6J7UHR8</accession>
<organism evidence="1">
    <name type="scientific">freshwater metagenome</name>
    <dbReference type="NCBI Taxonomy" id="449393"/>
    <lineage>
        <taxon>unclassified sequences</taxon>
        <taxon>metagenomes</taxon>
        <taxon>ecological metagenomes</taxon>
    </lineage>
</organism>
<dbReference type="AlphaFoldDB" id="A0A6J7UHR8"/>